<reference evidence="2 3" key="2">
    <citation type="submission" date="2010-03" db="EMBL/GenBank/DDBJ databases">
        <authorList>
            <person name="Pajon A."/>
        </authorList>
    </citation>
    <scope>NUCLEOTIDE SEQUENCE [LARGE SCALE GENOMIC DNA]</scope>
    <source>
        <strain evidence="2 3">A2-162</strain>
    </source>
</reference>
<dbReference type="AlphaFoldDB" id="D4LRT6"/>
<dbReference type="KEGG" id="rob:CK5_21320"/>
<keyword evidence="1" id="KW-0472">Membrane</keyword>
<evidence type="ECO:0000256" key="1">
    <source>
        <dbReference type="SAM" id="Phobius"/>
    </source>
</evidence>
<organism evidence="2 3">
    <name type="scientific">Blautia obeum A2-162</name>
    <dbReference type="NCBI Taxonomy" id="657314"/>
    <lineage>
        <taxon>Bacteria</taxon>
        <taxon>Bacillati</taxon>
        <taxon>Bacillota</taxon>
        <taxon>Clostridia</taxon>
        <taxon>Lachnospirales</taxon>
        <taxon>Lachnospiraceae</taxon>
        <taxon>Blautia</taxon>
    </lineage>
</organism>
<dbReference type="RefSeq" id="WP_015542307.1">
    <property type="nucleotide sequence ID" value="NC_021022.1"/>
</dbReference>
<name>D4LRT6_9FIRM</name>
<dbReference type="Proteomes" id="UP000008955">
    <property type="component" value="Chromosome"/>
</dbReference>
<dbReference type="PATRIC" id="fig|657314.3.peg.1988"/>
<gene>
    <name evidence="2" type="ORF">CK5_21320</name>
</gene>
<evidence type="ECO:0008006" key="4">
    <source>
        <dbReference type="Google" id="ProtNLM"/>
    </source>
</evidence>
<evidence type="ECO:0000313" key="2">
    <source>
        <dbReference type="EMBL" id="CBL23494.1"/>
    </source>
</evidence>
<proteinExistence type="predicted"/>
<accession>D4LRT6</accession>
<feature type="transmembrane region" description="Helical" evidence="1">
    <location>
        <begin position="53"/>
        <end position="69"/>
    </location>
</feature>
<keyword evidence="1" id="KW-1133">Transmembrane helix</keyword>
<dbReference type="HOGENOM" id="CLU_932753_0_0_9"/>
<evidence type="ECO:0000313" key="3">
    <source>
        <dbReference type="Proteomes" id="UP000008955"/>
    </source>
</evidence>
<reference evidence="2 3" key="1">
    <citation type="submission" date="2010-03" db="EMBL/GenBank/DDBJ databases">
        <title>The genome sequence of Ruminococcus obeum A2-162.</title>
        <authorList>
            <consortium name="metaHIT consortium -- http://www.metahit.eu/"/>
            <person name="Pajon A."/>
            <person name="Turner K."/>
            <person name="Parkhill J."/>
            <person name="Duncan S."/>
            <person name="Flint H."/>
        </authorList>
    </citation>
    <scope>NUCLEOTIDE SEQUENCE [LARGE SCALE GENOMIC DNA]</scope>
    <source>
        <strain evidence="2 3">A2-162</strain>
    </source>
</reference>
<dbReference type="EMBL" id="FP929054">
    <property type="protein sequence ID" value="CBL23494.1"/>
    <property type="molecule type" value="Genomic_DNA"/>
</dbReference>
<keyword evidence="1" id="KW-0812">Transmembrane</keyword>
<protein>
    <recommendedName>
        <fullName evidence="4">DUF3137 domain-containing protein</fullName>
    </recommendedName>
</protein>
<sequence>MTNELQEFIAQNEKEQKMYLTIQHIGFKIYCFGKNGISLENYDRYELTAKTRIYGHIFILLGIAFWTVFKWSKVWPAFVIYIAAHWIIKTIGEQICGICEPKLNKIQIDCQKKLDEFTKMNYQQMGIWRLADHDEVIMKEHNLIISGNTFAGDFHSNIAPIHICCRKNSTQELWDAEDLENNFIDMKKNIASSEFNQKFQVFVPKDRERDSMKMLSPTTQVILVKSSAFERISAVHIYSDRICGVIEPQLTRPERCVDAYKYQLLRGLFSEVEEYCQNMRKTAEEVWKMYGQLTDAMN</sequence>
<keyword evidence="3" id="KW-1185">Reference proteome</keyword>